<protein>
    <submittedName>
        <fullName evidence="1">Putative eka-like protein</fullName>
    </submittedName>
</protein>
<organism evidence="1 2">
    <name type="scientific">Uncinula necator</name>
    <name type="common">Grape powdery mildew</name>
    <dbReference type="NCBI Taxonomy" id="52586"/>
    <lineage>
        <taxon>Eukaryota</taxon>
        <taxon>Fungi</taxon>
        <taxon>Dikarya</taxon>
        <taxon>Ascomycota</taxon>
        <taxon>Pezizomycotina</taxon>
        <taxon>Leotiomycetes</taxon>
        <taxon>Erysiphales</taxon>
        <taxon>Erysiphaceae</taxon>
        <taxon>Erysiphe</taxon>
    </lineage>
</organism>
<sequence length="264" mass="29745">MIVKLLSTSLAQGGLFLSGAKLEPATQWTPLLIPTVPKTKNTLQGRKEISKLMLADEIERVWSVRPEAVKLYAYQKPDAPHRTWLALFTKSLKPGFRVFDESGIFSIFKKQTPFEFYKRCNGHHSSKFYSRAPSCENCGSTMHTQDVCIAATRCRNCGGPHRSDSRKFLARPTRHGALTKEQLKVYRQAGDRKFQAAVRVRAALEKASEMEALIGNSENGNPVPEVNETVAGSIEYWCTTKQVQNKISLFNKSTERSYVVILFI</sequence>
<dbReference type="EMBL" id="JNVN01000317">
    <property type="protein sequence ID" value="KHJ35632.1"/>
    <property type="molecule type" value="Genomic_DNA"/>
</dbReference>
<evidence type="ECO:0000313" key="2">
    <source>
        <dbReference type="Proteomes" id="UP000030854"/>
    </source>
</evidence>
<dbReference type="Proteomes" id="UP000030854">
    <property type="component" value="Unassembled WGS sequence"/>
</dbReference>
<proteinExistence type="predicted"/>
<comment type="caution">
    <text evidence="1">The sequence shown here is derived from an EMBL/GenBank/DDBJ whole genome shotgun (WGS) entry which is preliminary data.</text>
</comment>
<reference evidence="1 2" key="1">
    <citation type="journal article" date="2014" name="BMC Genomics">
        <title>Adaptive genomic structural variation in the grape powdery mildew pathogen, Erysiphe necator.</title>
        <authorList>
            <person name="Jones L."/>
            <person name="Riaz S."/>
            <person name="Morales-Cruz A."/>
            <person name="Amrine K.C."/>
            <person name="McGuire B."/>
            <person name="Gubler W.D."/>
            <person name="Walker M.A."/>
            <person name="Cantu D."/>
        </authorList>
    </citation>
    <scope>NUCLEOTIDE SEQUENCE [LARGE SCALE GENOMIC DNA]</scope>
    <source>
        <strain evidence="2">c</strain>
    </source>
</reference>
<name>A0A0B1PAA5_UNCNE</name>
<gene>
    <name evidence="1" type="ORF">EV44_g0272</name>
</gene>
<dbReference type="HOGENOM" id="CLU_018153_4_0_1"/>
<keyword evidence="2" id="KW-1185">Reference proteome</keyword>
<dbReference type="AlphaFoldDB" id="A0A0B1PAA5"/>
<evidence type="ECO:0000313" key="1">
    <source>
        <dbReference type="EMBL" id="KHJ35632.1"/>
    </source>
</evidence>
<accession>A0A0B1PAA5</accession>